<dbReference type="Proteomes" id="UP000245926">
    <property type="component" value="Chromosome"/>
</dbReference>
<dbReference type="KEGG" id="mets:DK389_23200"/>
<dbReference type="PANTHER" id="PTHR33204">
    <property type="entry name" value="TRANSCRIPTIONAL REGULATOR, MARR FAMILY"/>
    <property type="match status" value="1"/>
</dbReference>
<evidence type="ECO:0000259" key="5">
    <source>
        <dbReference type="PROSITE" id="PS51118"/>
    </source>
</evidence>
<dbReference type="PANTHER" id="PTHR33204:SF39">
    <property type="entry name" value="TRANSCRIPTIONAL REGULATORY PROTEIN"/>
    <property type="match status" value="1"/>
</dbReference>
<dbReference type="OrthoDB" id="9800350at2"/>
<dbReference type="InterPro" id="IPR036388">
    <property type="entry name" value="WH-like_DNA-bd_sf"/>
</dbReference>
<proteinExistence type="predicted"/>
<dbReference type="InterPro" id="IPR036390">
    <property type="entry name" value="WH_DNA-bd_sf"/>
</dbReference>
<protein>
    <submittedName>
        <fullName evidence="6">Transcriptional regulator</fullName>
    </submittedName>
</protein>
<dbReference type="AlphaFoldDB" id="A0A2U8W9S6"/>
<keyword evidence="2" id="KW-0238">DNA-binding</keyword>
<dbReference type="InterPro" id="IPR002577">
    <property type="entry name" value="HTH_HxlR"/>
</dbReference>
<dbReference type="EMBL" id="CP029550">
    <property type="protein sequence ID" value="AWN42877.1"/>
    <property type="molecule type" value="Genomic_DNA"/>
</dbReference>
<evidence type="ECO:0000256" key="1">
    <source>
        <dbReference type="ARBA" id="ARBA00023015"/>
    </source>
</evidence>
<name>A0A2U8W9S6_9HYPH</name>
<gene>
    <name evidence="6" type="ORF">DK389_23200</name>
</gene>
<dbReference type="RefSeq" id="WP_109893138.1">
    <property type="nucleotide sequence ID" value="NZ_CP029550.1"/>
</dbReference>
<keyword evidence="1" id="KW-0805">Transcription regulation</keyword>
<accession>A0A2U8W9S6</accession>
<reference evidence="7" key="1">
    <citation type="submission" date="2018-05" db="EMBL/GenBank/DDBJ databases">
        <title>Complete Genome Sequence of Methylobacterium sp. 17SD2-17.</title>
        <authorList>
            <person name="Srinivasan S."/>
        </authorList>
    </citation>
    <scope>NUCLEOTIDE SEQUENCE [LARGE SCALE GENOMIC DNA]</scope>
    <source>
        <strain evidence="7">17SD2-17</strain>
    </source>
</reference>
<dbReference type="Pfam" id="PF01638">
    <property type="entry name" value="HxlR"/>
    <property type="match status" value="1"/>
</dbReference>
<sequence>MRKALANPEIETRRRSPVPTETDPAIEALVQDIIGKVADKWTMLILEALQEHGTLRFTQLAKAVGRISQKMLTQTVRQMEQDGLVHRTVHPVIPPHVDYTLTPLGESLSAAFCGVWIWAETHHAEILRARETFAAARRP</sequence>
<dbReference type="SUPFAM" id="SSF46785">
    <property type="entry name" value="Winged helix' DNA-binding domain"/>
    <property type="match status" value="1"/>
</dbReference>
<dbReference type="GO" id="GO:0003677">
    <property type="term" value="F:DNA binding"/>
    <property type="evidence" value="ECO:0007669"/>
    <property type="project" value="UniProtKB-KW"/>
</dbReference>
<evidence type="ECO:0000256" key="2">
    <source>
        <dbReference type="ARBA" id="ARBA00023125"/>
    </source>
</evidence>
<keyword evidence="3" id="KW-0804">Transcription</keyword>
<evidence type="ECO:0000256" key="4">
    <source>
        <dbReference type="SAM" id="MobiDB-lite"/>
    </source>
</evidence>
<dbReference type="PROSITE" id="PS51118">
    <property type="entry name" value="HTH_HXLR"/>
    <property type="match status" value="1"/>
</dbReference>
<evidence type="ECO:0000313" key="7">
    <source>
        <dbReference type="Proteomes" id="UP000245926"/>
    </source>
</evidence>
<dbReference type="Gene3D" id="1.10.10.10">
    <property type="entry name" value="Winged helix-like DNA-binding domain superfamily/Winged helix DNA-binding domain"/>
    <property type="match status" value="1"/>
</dbReference>
<keyword evidence="7" id="KW-1185">Reference proteome</keyword>
<feature type="region of interest" description="Disordered" evidence="4">
    <location>
        <begin position="1"/>
        <end position="20"/>
    </location>
</feature>
<evidence type="ECO:0000256" key="3">
    <source>
        <dbReference type="ARBA" id="ARBA00023163"/>
    </source>
</evidence>
<evidence type="ECO:0000313" key="6">
    <source>
        <dbReference type="EMBL" id="AWN42877.1"/>
    </source>
</evidence>
<feature type="domain" description="HTH hxlR-type" evidence="5">
    <location>
        <begin position="23"/>
        <end position="127"/>
    </location>
</feature>
<organism evidence="6 7">
    <name type="scientific">Methylobacterium durans</name>
    <dbReference type="NCBI Taxonomy" id="2202825"/>
    <lineage>
        <taxon>Bacteria</taxon>
        <taxon>Pseudomonadati</taxon>
        <taxon>Pseudomonadota</taxon>
        <taxon>Alphaproteobacteria</taxon>
        <taxon>Hyphomicrobiales</taxon>
        <taxon>Methylobacteriaceae</taxon>
        <taxon>Methylobacterium</taxon>
    </lineage>
</organism>